<dbReference type="RefSeq" id="WP_289600241.1">
    <property type="nucleotide sequence ID" value="NZ_JAUDCL010000019.1"/>
</dbReference>
<proteinExistence type="predicted"/>
<keyword evidence="2" id="KW-1185">Reference proteome</keyword>
<evidence type="ECO:0000313" key="1">
    <source>
        <dbReference type="EMBL" id="MDM8201770.1"/>
    </source>
</evidence>
<name>A0ABT7UU46_9FIRM</name>
<sequence length="200" mass="21730">MKKFFKTHAKLCIAVLALALVTVGGTLALMAVSSNSVINIFTAAGIDTEINEVVGEGTKQVSITNKGPSDAYVRARIMVSGVEKDQVKIVSVEPENVEPDKVYLVMPNSATWQQAEDKKEKDDFYYYLGVVKAKGSTNNLLEEVVFGKNLQNDEFLAGFNITVYHESVLAIEQPEEGVKPDLAMVKRAFTNAVPTATPGT</sequence>
<reference evidence="2" key="1">
    <citation type="submission" date="2023-06" db="EMBL/GenBank/DDBJ databases">
        <title>Identification and characterization of horizontal gene transfer across gut microbiota members of farm animals based on homology search.</title>
        <authorList>
            <person name="Zeman M."/>
            <person name="Kubasova T."/>
            <person name="Jahodarova E."/>
            <person name="Nykrynova M."/>
            <person name="Rychlik I."/>
        </authorList>
    </citation>
    <scope>NUCLEOTIDE SEQUENCE [LARGE SCALE GENOMIC DNA]</scope>
    <source>
        <strain evidence="2">ET340</strain>
    </source>
</reference>
<evidence type="ECO:0008006" key="3">
    <source>
        <dbReference type="Google" id="ProtNLM"/>
    </source>
</evidence>
<comment type="caution">
    <text evidence="1">The sequence shown here is derived from an EMBL/GenBank/DDBJ whole genome shotgun (WGS) entry which is preliminary data.</text>
</comment>
<reference evidence="1 2" key="3">
    <citation type="submission" date="2023-06" db="EMBL/GenBank/DDBJ databases">
        <authorList>
            <person name="Zeman M."/>
            <person name="Kubasova T."/>
            <person name="Jahodarova E."/>
            <person name="Nykrynova M."/>
            <person name="Rychlik I."/>
        </authorList>
    </citation>
    <scope>NUCLEOTIDE SEQUENCE [LARGE SCALE GENOMIC DNA]</scope>
    <source>
        <strain evidence="1 2">ET340</strain>
    </source>
</reference>
<reference evidence="1 2" key="2">
    <citation type="submission" date="2023-06" db="EMBL/GenBank/DDBJ databases">
        <title>Identification and characterization of horizontal gene transfer across gut microbiota members of farm animals based on homology search.</title>
        <authorList>
            <person name="Schwarzerova J."/>
            <person name="Nykrynova M."/>
            <person name="Jureckova K."/>
            <person name="Cejkova D."/>
            <person name="Rychlik I."/>
        </authorList>
    </citation>
    <scope>NUCLEOTIDE SEQUENCE [LARGE SCALE GENOMIC DNA]</scope>
    <source>
        <strain evidence="1 2">ET340</strain>
    </source>
</reference>
<protein>
    <recommendedName>
        <fullName evidence="3">Ribosomally synthesized peptide with SipW-like signal peptide</fullName>
    </recommendedName>
</protein>
<gene>
    <name evidence="1" type="ORF">QUW08_10795</name>
</gene>
<dbReference type="Proteomes" id="UP001529380">
    <property type="component" value="Unassembled WGS sequence"/>
</dbReference>
<dbReference type="EMBL" id="JAUDCL010000019">
    <property type="protein sequence ID" value="MDM8201770.1"/>
    <property type="molecule type" value="Genomic_DNA"/>
</dbReference>
<accession>A0ABT7UU46</accession>
<organism evidence="1 2">
    <name type="scientific">Allofournierella massiliensis</name>
    <dbReference type="NCBI Taxonomy" id="1650663"/>
    <lineage>
        <taxon>Bacteria</taxon>
        <taxon>Bacillati</taxon>
        <taxon>Bacillota</taxon>
        <taxon>Clostridia</taxon>
        <taxon>Eubacteriales</taxon>
        <taxon>Oscillospiraceae</taxon>
        <taxon>Allofournierella</taxon>
    </lineage>
</organism>
<evidence type="ECO:0000313" key="2">
    <source>
        <dbReference type="Proteomes" id="UP001529380"/>
    </source>
</evidence>